<gene>
    <name evidence="6" type="ORF">OEA41_006987</name>
</gene>
<organism evidence="6 7">
    <name type="scientific">Lepraria neglecta</name>
    <dbReference type="NCBI Taxonomy" id="209136"/>
    <lineage>
        <taxon>Eukaryota</taxon>
        <taxon>Fungi</taxon>
        <taxon>Dikarya</taxon>
        <taxon>Ascomycota</taxon>
        <taxon>Pezizomycotina</taxon>
        <taxon>Lecanoromycetes</taxon>
        <taxon>OSLEUM clade</taxon>
        <taxon>Lecanoromycetidae</taxon>
        <taxon>Lecanorales</taxon>
        <taxon>Lecanorineae</taxon>
        <taxon>Stereocaulaceae</taxon>
        <taxon>Lepraria</taxon>
    </lineage>
</organism>
<dbReference type="InterPro" id="IPR036895">
    <property type="entry name" value="Uracil-DNA_glycosylase-like_sf"/>
</dbReference>
<proteinExistence type="predicted"/>
<dbReference type="PANTHER" id="PTHR12159">
    <property type="entry name" value="G/T AND G/U MISMATCH-SPECIFIC DNA GLYCOSYLASE"/>
    <property type="match status" value="1"/>
</dbReference>
<dbReference type="AlphaFoldDB" id="A0AAD9Z905"/>
<accession>A0AAD9Z905</accession>
<dbReference type="InterPro" id="IPR005122">
    <property type="entry name" value="Uracil-DNA_glycosylase-like"/>
</dbReference>
<protein>
    <recommendedName>
        <fullName evidence="5">Uracil-DNA glycosylase-like domain-containing protein</fullName>
    </recommendedName>
</protein>
<dbReference type="PANTHER" id="PTHR12159:SF9">
    <property type="entry name" value="G_T MISMATCH-SPECIFIC THYMINE DNA GLYCOSYLASE"/>
    <property type="match status" value="1"/>
</dbReference>
<dbReference type="Proteomes" id="UP001276659">
    <property type="component" value="Unassembled WGS sequence"/>
</dbReference>
<reference evidence="6" key="1">
    <citation type="submission" date="2022-11" db="EMBL/GenBank/DDBJ databases">
        <title>Chromosomal genome sequence assembly and mating type (MAT) locus characterization of the leprose asexual lichenized fungus Lepraria neglecta (Nyl.) Erichsen.</title>
        <authorList>
            <person name="Allen J.L."/>
            <person name="Pfeffer B."/>
        </authorList>
    </citation>
    <scope>NUCLEOTIDE SEQUENCE</scope>
    <source>
        <strain evidence="6">Allen 5258</strain>
    </source>
</reference>
<comment type="caution">
    <text evidence="6">The sequence shown here is derived from an EMBL/GenBank/DDBJ whole genome shotgun (WGS) entry which is preliminary data.</text>
</comment>
<sequence length="326" mass="36288">MHQEREALYKMDQAPASSFGGALQQYAFEETPNGRVTRQSSSIKDQPSPTTTASPRGRPLPKAPSSQTSSPATSTKRKATNSTASPFPAKKKRPSSSYAPPSKYAHLTNLLIDSLAPNLICVFIGVNPGIRTATTGHAYSHPSNLFWKLCHSSGCTPRLCKPEEDHDLPHLYALGHTNIVKRPTKDASELSKEEMDEGVEVLEEKCRRWRPESVCIVGKSIWESLWRVRHGRKIGKEEFRYGWQDEGENMGVVKEGEDPWEGAKVFVATTTSGLAAGMRPHEKEEIWRGLGEWVKRRRVERGIPDEGGVKEVVDEAVEEAVEDRAE</sequence>
<keyword evidence="3" id="KW-0234">DNA repair</keyword>
<keyword evidence="7" id="KW-1185">Reference proteome</keyword>
<feature type="compositionally biased region" description="Polar residues" evidence="4">
    <location>
        <begin position="34"/>
        <end position="54"/>
    </location>
</feature>
<feature type="domain" description="Uracil-DNA glycosylase-like" evidence="5">
    <location>
        <begin position="116"/>
        <end position="290"/>
    </location>
</feature>
<name>A0AAD9Z905_9LECA</name>
<dbReference type="GO" id="GO:0006285">
    <property type="term" value="P:base-excision repair, AP site formation"/>
    <property type="evidence" value="ECO:0007669"/>
    <property type="project" value="InterPro"/>
</dbReference>
<dbReference type="Gene3D" id="3.40.470.10">
    <property type="entry name" value="Uracil-DNA glycosylase-like domain"/>
    <property type="match status" value="1"/>
</dbReference>
<dbReference type="GO" id="GO:0008263">
    <property type="term" value="F:pyrimidine-specific mismatch base pair DNA N-glycosylase activity"/>
    <property type="evidence" value="ECO:0007669"/>
    <property type="project" value="TreeGrafter"/>
</dbReference>
<evidence type="ECO:0000313" key="7">
    <source>
        <dbReference type="Proteomes" id="UP001276659"/>
    </source>
</evidence>
<dbReference type="FunFam" id="3.40.470.10:FF:000010">
    <property type="entry name" value="G/U mismatch-specific DNA glycosylase"/>
    <property type="match status" value="1"/>
</dbReference>
<dbReference type="InterPro" id="IPR015637">
    <property type="entry name" value="MUG/TDG"/>
</dbReference>
<evidence type="ECO:0000256" key="2">
    <source>
        <dbReference type="ARBA" id="ARBA00022801"/>
    </source>
</evidence>
<dbReference type="CDD" id="cd10028">
    <property type="entry name" value="UDG-F2_TDG_MUG"/>
    <property type="match status" value="1"/>
</dbReference>
<dbReference type="GO" id="GO:0004844">
    <property type="term" value="F:uracil DNA N-glycosylase activity"/>
    <property type="evidence" value="ECO:0007669"/>
    <property type="project" value="TreeGrafter"/>
</dbReference>
<feature type="compositionally biased region" description="Low complexity" evidence="4">
    <location>
        <begin position="63"/>
        <end position="74"/>
    </location>
</feature>
<feature type="region of interest" description="Disordered" evidence="4">
    <location>
        <begin position="21"/>
        <end position="100"/>
    </location>
</feature>
<dbReference type="SUPFAM" id="SSF52141">
    <property type="entry name" value="Uracil-DNA glycosylase-like"/>
    <property type="match status" value="1"/>
</dbReference>
<dbReference type="EMBL" id="JASNWA010000007">
    <property type="protein sequence ID" value="KAK3173655.1"/>
    <property type="molecule type" value="Genomic_DNA"/>
</dbReference>
<dbReference type="Pfam" id="PF03167">
    <property type="entry name" value="UDG"/>
    <property type="match status" value="1"/>
</dbReference>
<evidence type="ECO:0000256" key="1">
    <source>
        <dbReference type="ARBA" id="ARBA00022763"/>
    </source>
</evidence>
<keyword evidence="1" id="KW-0227">DNA damage</keyword>
<evidence type="ECO:0000259" key="5">
    <source>
        <dbReference type="Pfam" id="PF03167"/>
    </source>
</evidence>
<evidence type="ECO:0000313" key="6">
    <source>
        <dbReference type="EMBL" id="KAK3173655.1"/>
    </source>
</evidence>
<keyword evidence="2" id="KW-0378">Hydrolase</keyword>
<evidence type="ECO:0000256" key="3">
    <source>
        <dbReference type="ARBA" id="ARBA00023204"/>
    </source>
</evidence>
<evidence type="ECO:0000256" key="4">
    <source>
        <dbReference type="SAM" id="MobiDB-lite"/>
    </source>
</evidence>